<dbReference type="Proteomes" id="UP001190491">
    <property type="component" value="Unassembled WGS sequence"/>
</dbReference>
<gene>
    <name evidence="1" type="ORF">R77567_01458</name>
</gene>
<dbReference type="GO" id="GO:0005829">
    <property type="term" value="C:cytosol"/>
    <property type="evidence" value="ECO:0007669"/>
    <property type="project" value="TreeGrafter"/>
</dbReference>
<dbReference type="InterPro" id="IPR036412">
    <property type="entry name" value="HAD-like_sf"/>
</dbReference>
<dbReference type="EMBL" id="CAUDKO010000003">
    <property type="protein sequence ID" value="CAJ0860426.1"/>
    <property type="molecule type" value="Genomic_DNA"/>
</dbReference>
<comment type="caution">
    <text evidence="1">The sequence shown here is derived from an EMBL/GenBank/DDBJ whole genome shotgun (WGS) entry which is preliminary data.</text>
</comment>
<proteinExistence type="predicted"/>
<dbReference type="PANTHER" id="PTHR10000">
    <property type="entry name" value="PHOSPHOSERINE PHOSPHATASE"/>
    <property type="match status" value="1"/>
</dbReference>
<accession>A0AAD2BW01</accession>
<dbReference type="InterPro" id="IPR006379">
    <property type="entry name" value="HAD-SF_hydro_IIB"/>
</dbReference>
<dbReference type="SUPFAM" id="SSF56784">
    <property type="entry name" value="HAD-like"/>
    <property type="match status" value="1"/>
</dbReference>
<protein>
    <recommendedName>
        <fullName evidence="3">HAD family hydrolase</fullName>
    </recommendedName>
</protein>
<evidence type="ECO:0000313" key="2">
    <source>
        <dbReference type="Proteomes" id="UP001190491"/>
    </source>
</evidence>
<evidence type="ECO:0008006" key="3">
    <source>
        <dbReference type="Google" id="ProtNLM"/>
    </source>
</evidence>
<dbReference type="NCBIfam" id="TIGR01484">
    <property type="entry name" value="HAD-SF-IIB"/>
    <property type="match status" value="1"/>
</dbReference>
<dbReference type="GO" id="GO:0000287">
    <property type="term" value="F:magnesium ion binding"/>
    <property type="evidence" value="ECO:0007669"/>
    <property type="project" value="TreeGrafter"/>
</dbReference>
<reference evidence="1" key="1">
    <citation type="submission" date="2023-07" db="EMBL/GenBank/DDBJ databases">
        <authorList>
            <person name="Peeters C."/>
        </authorList>
    </citation>
    <scope>NUCLEOTIDE SEQUENCE</scope>
    <source>
        <strain evidence="1">R-77567</strain>
    </source>
</reference>
<evidence type="ECO:0000313" key="1">
    <source>
        <dbReference type="EMBL" id="CAJ0860426.1"/>
    </source>
</evidence>
<dbReference type="Gene3D" id="3.40.50.1000">
    <property type="entry name" value="HAD superfamily/HAD-like"/>
    <property type="match status" value="2"/>
</dbReference>
<dbReference type="PANTHER" id="PTHR10000:SF8">
    <property type="entry name" value="HAD SUPERFAMILY HYDROLASE-LIKE, TYPE 3"/>
    <property type="match status" value="1"/>
</dbReference>
<dbReference type="Pfam" id="PF08282">
    <property type="entry name" value="Hydrolase_3"/>
    <property type="match status" value="1"/>
</dbReference>
<sequence>MQRPLEWIEDTLYCTRSMLAPPATPAAPDSPETTPVIAERRVPLPLHQLPDDALRNITGVFTDVDGTLTTRGKLPAQTYSALERLHRAGIKVVPVTGRSIAWCEVIARLWPVDAVIGENGAFAMRVDSRGHLATDFVDDAQTRARNLERIREVGAEIRRAVPGSALATDQAWHAADLAVDHAEQVPPLPQHAVQHIVDIMRTHGMHATVSSIHVNGWFGKHDKLSASVSLARRAFGLDLHAERDRWVFVGDSANDAAMFEFFPLSVGVANVLDVIDTLPMPPAYLTEAEGGGGFAEVAERILEARSLALPAPRS</sequence>
<organism evidence="1 2">
    <name type="scientific">Ralstonia flatus</name>
    <dbReference type="NCBI Taxonomy" id="3058601"/>
    <lineage>
        <taxon>Bacteria</taxon>
        <taxon>Pseudomonadati</taxon>
        <taxon>Pseudomonadota</taxon>
        <taxon>Betaproteobacteria</taxon>
        <taxon>Burkholderiales</taxon>
        <taxon>Burkholderiaceae</taxon>
        <taxon>Ralstonia</taxon>
    </lineage>
</organism>
<dbReference type="AlphaFoldDB" id="A0AAD2BW01"/>
<dbReference type="InterPro" id="IPR023214">
    <property type="entry name" value="HAD_sf"/>
</dbReference>
<dbReference type="GO" id="GO:0016791">
    <property type="term" value="F:phosphatase activity"/>
    <property type="evidence" value="ECO:0007669"/>
    <property type="project" value="TreeGrafter"/>
</dbReference>
<name>A0AAD2BW01_9RALS</name>